<dbReference type="GeneID" id="25392222"/>
<reference evidence="1 2" key="1">
    <citation type="journal article" date="2015" name="J. Virol.">
        <title>Salmon gill poxvirus, the deepest representative of the Chordopoxvirinae.</title>
        <authorList>
            <person name="Gjessing M.C."/>
            <person name="Yutin N."/>
            <person name="Tengs T."/>
            <person name="Senkevich T."/>
            <person name="Koonin E.V."/>
            <person name="Ronning H.P."/>
            <person name="Alarson M."/>
            <person name="Ylving S."/>
            <person name="Lie K.-I."/>
            <person name="Saure B."/>
            <person name="Tran L."/>
            <person name="Moss B."/>
            <person name="Dale O.B."/>
        </authorList>
    </citation>
    <scope>NUCLEOTIDE SEQUENCE [LARGE SCALE GENOMIC DNA]</scope>
    <source>
        <strain evidence="1">2012-04-F277-L3G</strain>
    </source>
</reference>
<gene>
    <name evidence="1" type="ORF">SGPV055</name>
</gene>
<sequence>MDSLTITVGNLQYVLTGTAVVNRVENKGRCQIEGVVGNHFIPSQNIRLDTPQYESRKHFNESNGKKPVWEQQNSGMQKLGKFGRIRERLSHQDWENAYNEIMGLSYIKLPLMKELYFYKAHSLMTSLSKEPNFKNMVELLPTIIRENVDIDITLFGVFDDSISNNIIQAILDVENGHVLIPHFLTVVSPNWMAGSFKKNLKLCMSTPKIKHMVELCKGVDQNYLTDIITEMTNVNINIFMHVVHSIMTTMITSPKNKDRILNCVLGKLTDKNVALVNIDSWAVYCDMTSTLIDTHSDFIKNLMKQSLNAPVVKTVIFTGSRSTVYSNPKIDFFKISSSLVTKKDFLSMLLEGNDETQLYDTNQEFSFV</sequence>
<proteinExistence type="predicted"/>
<protein>
    <submittedName>
        <fullName evidence="1">Uncharacterized protein</fullName>
    </submittedName>
</protein>
<accession>A0A0H4YFG9</accession>
<dbReference type="RefSeq" id="YP_009162427.1">
    <property type="nucleotide sequence ID" value="NC_027707.1"/>
</dbReference>
<evidence type="ECO:0000313" key="2">
    <source>
        <dbReference type="Proteomes" id="UP000105007"/>
    </source>
</evidence>
<organism evidence="1 2">
    <name type="scientific">Salmon gill poxvirus</name>
    <dbReference type="NCBI Taxonomy" id="1680908"/>
    <lineage>
        <taxon>Viruses</taxon>
        <taxon>Varidnaviria</taxon>
        <taxon>Bamfordvirae</taxon>
        <taxon>Nucleocytoviricota</taxon>
        <taxon>Pokkesviricetes</taxon>
        <taxon>Chitovirales</taxon>
        <taxon>Poxviridae</taxon>
        <taxon>Chordopoxvirinae</taxon>
        <taxon>Salmonpoxvirus</taxon>
        <taxon>Salmonpoxvirus gillpox</taxon>
        <taxon>Salmon gillpox virus</taxon>
    </lineage>
</organism>
<dbReference type="KEGG" id="vg:25392222"/>
<name>A0A0H4YFG9_9POXV</name>
<dbReference type="Proteomes" id="UP000105007">
    <property type="component" value="Segment"/>
</dbReference>
<evidence type="ECO:0000313" key="1">
    <source>
        <dbReference type="EMBL" id="AKR04179.1"/>
    </source>
</evidence>
<keyword evidence="2" id="KW-1185">Reference proteome</keyword>
<dbReference type="EMBL" id="KT159937">
    <property type="protein sequence ID" value="AKR04179.1"/>
    <property type="molecule type" value="Genomic_DNA"/>
</dbReference>